<sequence>MKKEDTYRLMISAVMTLVLFISIFPLPTKGASNPSPKHEMRAAWIATVQNIDMKAGMNKVQYTTWVRQTLDQLKANKFNAVIYQVKPTNDALYPSQLAPWSSYITGGKQGTNPGYDPLFIMTEEAHNRGMELHAWVNPYRVTMPGQTLTSLALDNVARTNPNWVVKYGQQYYLNPGLPEVQNYLISTVKELVSNYDIDAVHMDDYFYPYKIKNEVFPDQAAFKTYGTSFKKIEDWRRNNVNQLVENLYSTIKTTKSHVQFGISPFGVWRNKSLDPTGSDTQAGVNNYDDLYADTRQWIKDGNIDYITPQIYWSKNLSAAKYHTLLNWWSYEVQTYAKVHPVNLYIGLADYKVGNDSDATWNNKMELPNQVIANRTDKTAKGQMHFSLKSIQHNSLGYATILKQQLYHYTAVTPAISWKNDAQPLKPTSVQVNKGAAGMKLEIKDQNSKQPRKYVIYRFEGNKEGSYQDPENIVDVVYNTKGNTVFLDKTVNSNNVYTYGITSVSATGVESKDAYVVKEGSHSGEGSNLGEAIIFNDISSSYRAYKEITYLAQGAITNGDLKGNFNPSQQVTRAEAAAMIGRALNLDGTKRENSFNDVSASMFASGYIQAAADKKILSGYKDGTFKPYENVTRGEMALMISRAFDYSYGNTTSGAEKALTSRGIAQGIGNGTFGTNLSIIRADFAIFLARAIDYTLRINNPAISFSEEMYVNTESLPIRKGPSEAYAQAGILKSNEKVIIGYKVGSWTLIQSSSNVIGFVLNSDLKTI</sequence>
<dbReference type="Pfam" id="PF00395">
    <property type="entry name" value="SLH"/>
    <property type="match status" value="3"/>
</dbReference>
<dbReference type="PROSITE" id="PS51272">
    <property type="entry name" value="SLH"/>
    <property type="match status" value="2"/>
</dbReference>
<feature type="domain" description="SLH" evidence="3">
    <location>
        <begin position="590"/>
        <end position="653"/>
    </location>
</feature>
<name>A0A1Q5P7X0_9BACI</name>
<dbReference type="InterPro" id="IPR003790">
    <property type="entry name" value="GHL10"/>
</dbReference>
<evidence type="ECO:0000256" key="1">
    <source>
        <dbReference type="ARBA" id="ARBA00022729"/>
    </source>
</evidence>
<proteinExistence type="predicted"/>
<evidence type="ECO:0000256" key="2">
    <source>
        <dbReference type="SAM" id="Phobius"/>
    </source>
</evidence>
<dbReference type="PANTHER" id="PTHR43405">
    <property type="entry name" value="GLYCOSYL HYDROLASE DIGH"/>
    <property type="match status" value="1"/>
</dbReference>
<evidence type="ECO:0000259" key="3">
    <source>
        <dbReference type="PROSITE" id="PS51272"/>
    </source>
</evidence>
<dbReference type="InterPro" id="IPR001119">
    <property type="entry name" value="SLH_dom"/>
</dbReference>
<evidence type="ECO:0008006" key="7">
    <source>
        <dbReference type="Google" id="ProtNLM"/>
    </source>
</evidence>
<dbReference type="SUPFAM" id="SSF51445">
    <property type="entry name" value="(Trans)glycosidases"/>
    <property type="match status" value="1"/>
</dbReference>
<evidence type="ECO:0000313" key="5">
    <source>
        <dbReference type="EMBL" id="OKL38356.1"/>
    </source>
</evidence>
<dbReference type="EMBL" id="MRWQ01000001">
    <property type="protein sequence ID" value="OKL38356.1"/>
    <property type="molecule type" value="Genomic_DNA"/>
</dbReference>
<dbReference type="Gene3D" id="3.20.20.80">
    <property type="entry name" value="Glycosidases"/>
    <property type="match status" value="1"/>
</dbReference>
<dbReference type="InterPro" id="IPR003646">
    <property type="entry name" value="SH3-like_bac-type"/>
</dbReference>
<dbReference type="Pfam" id="PF02638">
    <property type="entry name" value="GHL10"/>
    <property type="match status" value="1"/>
</dbReference>
<dbReference type="InterPro" id="IPR017853">
    <property type="entry name" value="GH"/>
</dbReference>
<organism evidence="5 6">
    <name type="scientific">Domibacillus mangrovi</name>
    <dbReference type="NCBI Taxonomy" id="1714354"/>
    <lineage>
        <taxon>Bacteria</taxon>
        <taxon>Bacillati</taxon>
        <taxon>Bacillota</taxon>
        <taxon>Bacilli</taxon>
        <taxon>Bacillales</taxon>
        <taxon>Bacillaceae</taxon>
        <taxon>Domibacillus</taxon>
    </lineage>
</organism>
<dbReference type="PANTHER" id="PTHR43405:SF1">
    <property type="entry name" value="GLYCOSYL HYDROLASE DIGH"/>
    <property type="match status" value="1"/>
</dbReference>
<dbReference type="SMART" id="SM00287">
    <property type="entry name" value="SH3b"/>
    <property type="match status" value="1"/>
</dbReference>
<evidence type="ECO:0000259" key="4">
    <source>
        <dbReference type="PROSITE" id="PS51781"/>
    </source>
</evidence>
<keyword evidence="6" id="KW-1185">Reference proteome</keyword>
<feature type="domain" description="SH3b" evidence="4">
    <location>
        <begin position="705"/>
        <end position="767"/>
    </location>
</feature>
<dbReference type="PROSITE" id="PS51781">
    <property type="entry name" value="SH3B"/>
    <property type="match status" value="1"/>
</dbReference>
<keyword evidence="1" id="KW-0732">Signal</keyword>
<reference evidence="5 6" key="1">
    <citation type="submission" date="2016-12" db="EMBL/GenBank/DDBJ databases">
        <title>Domibacillus sp. SAOS 44 whole genome sequencing.</title>
        <authorList>
            <person name="Verma A."/>
            <person name="Krishnamurthi S."/>
        </authorList>
    </citation>
    <scope>NUCLEOTIDE SEQUENCE [LARGE SCALE GENOMIC DNA]</scope>
    <source>
        <strain evidence="5 6">SAOS 44</strain>
    </source>
</reference>
<dbReference type="RefSeq" id="WP_073710356.1">
    <property type="nucleotide sequence ID" value="NZ_MRWQ01000001.1"/>
</dbReference>
<dbReference type="OrthoDB" id="9794671at2"/>
<feature type="domain" description="SLH" evidence="3">
    <location>
        <begin position="530"/>
        <end position="589"/>
    </location>
</feature>
<accession>A0A1Q5P7X0</accession>
<protein>
    <recommendedName>
        <fullName evidence="7">Glycoside hydrolase</fullName>
    </recommendedName>
</protein>
<keyword evidence="2" id="KW-1133">Transmembrane helix</keyword>
<dbReference type="Gene3D" id="2.30.30.40">
    <property type="entry name" value="SH3 Domains"/>
    <property type="match status" value="1"/>
</dbReference>
<dbReference type="Proteomes" id="UP000186524">
    <property type="component" value="Unassembled WGS sequence"/>
</dbReference>
<keyword evidence="2" id="KW-0472">Membrane</keyword>
<dbReference type="InterPro" id="IPR052177">
    <property type="entry name" value="Divisome_Glycosyl_Hydrolase"/>
</dbReference>
<keyword evidence="2" id="KW-0812">Transmembrane</keyword>
<feature type="transmembrane region" description="Helical" evidence="2">
    <location>
        <begin position="7"/>
        <end position="26"/>
    </location>
</feature>
<dbReference type="AlphaFoldDB" id="A0A1Q5P7X0"/>
<gene>
    <name evidence="5" type="ORF">BLL40_00135</name>
</gene>
<comment type="caution">
    <text evidence="5">The sequence shown here is derived from an EMBL/GenBank/DDBJ whole genome shotgun (WGS) entry which is preliminary data.</text>
</comment>
<evidence type="ECO:0000313" key="6">
    <source>
        <dbReference type="Proteomes" id="UP000186524"/>
    </source>
</evidence>